<dbReference type="Pfam" id="PF00441">
    <property type="entry name" value="Acyl-CoA_dh_1"/>
    <property type="match status" value="1"/>
</dbReference>
<evidence type="ECO:0000259" key="7">
    <source>
        <dbReference type="Pfam" id="PF02771"/>
    </source>
</evidence>
<keyword evidence="5" id="KW-0560">Oxidoreductase</keyword>
<dbReference type="Gene3D" id="2.40.110.10">
    <property type="entry name" value="Butyryl-CoA Dehydrogenase, subunit A, domain 2"/>
    <property type="match status" value="1"/>
</dbReference>
<dbReference type="InterPro" id="IPR036250">
    <property type="entry name" value="AcylCo_DH-like_C"/>
</dbReference>
<evidence type="ECO:0000313" key="8">
    <source>
        <dbReference type="EMBL" id="WTQ78947.1"/>
    </source>
</evidence>
<dbReference type="PANTHER" id="PTHR43884:SF20">
    <property type="entry name" value="ACYL-COA DEHYDROGENASE FADE28"/>
    <property type="match status" value="1"/>
</dbReference>
<sequence length="389" mass="41662">MKIAPSTEQLALDQALSEFLEEEVASLVRRMAYRSPYSGTEDNREVRAMVHQALVDLGVPRLPLPAAADGTGRGQEDLVVVAEQLGAVLYQGLLPDTLTAAELLARCGEAHLDLLRRIGEGTTVALAVRSDAPGGTTTAVPAPLTVDPARGTLTGTRAFVPFAEEADHLLVLGTDTDGKLHAALVDPRARGLSRRLHEELGRGELYALDFTDTPVTAWLDLGEDSAALWRATLDGARVRHAAQLTGVSRGALRLSVERARERRQFGRPIGHQQALALRLAELAARVDAVGLVVRAAAWEADRPDTVGAETVRLSAAQALAMAAQTARRTATEAMQIHGAYGMTENSDAQLFYRRAAVESLWLGSPAELRGEVASLLRARIAARPRPVVL</sequence>
<dbReference type="PANTHER" id="PTHR43884">
    <property type="entry name" value="ACYL-COA DEHYDROGENASE"/>
    <property type="match status" value="1"/>
</dbReference>
<feature type="domain" description="Acyl-CoA dehydrogenase/oxidase C-terminal" evidence="6">
    <location>
        <begin position="231"/>
        <end position="369"/>
    </location>
</feature>
<evidence type="ECO:0000313" key="9">
    <source>
        <dbReference type="Proteomes" id="UP001622557"/>
    </source>
</evidence>
<organism evidence="8 9">
    <name type="scientific">Streptomyces achromogenes</name>
    <dbReference type="NCBI Taxonomy" id="67255"/>
    <lineage>
        <taxon>Bacteria</taxon>
        <taxon>Bacillati</taxon>
        <taxon>Actinomycetota</taxon>
        <taxon>Actinomycetes</taxon>
        <taxon>Kitasatosporales</taxon>
        <taxon>Streptomycetaceae</taxon>
        <taxon>Streptomyces</taxon>
    </lineage>
</organism>
<proteinExistence type="inferred from homology"/>
<dbReference type="Gene3D" id="1.20.140.10">
    <property type="entry name" value="Butyryl-CoA Dehydrogenase, subunit A, domain 3"/>
    <property type="match status" value="1"/>
</dbReference>
<comment type="similarity">
    <text evidence="2">Belongs to the acyl-CoA dehydrogenase family.</text>
</comment>
<keyword evidence="9" id="KW-1185">Reference proteome</keyword>
<evidence type="ECO:0000256" key="2">
    <source>
        <dbReference type="ARBA" id="ARBA00009347"/>
    </source>
</evidence>
<accession>A0ABZ1KE54</accession>
<dbReference type="SUPFAM" id="SSF47203">
    <property type="entry name" value="Acyl-CoA dehydrogenase C-terminal domain-like"/>
    <property type="match status" value="1"/>
</dbReference>
<dbReference type="EMBL" id="CP108164">
    <property type="protein sequence ID" value="WTQ78947.1"/>
    <property type="molecule type" value="Genomic_DNA"/>
</dbReference>
<gene>
    <name evidence="8" type="ORF">OG350_00935</name>
</gene>
<feature type="domain" description="Acyl-CoA dehydrogenase/oxidase N-terminal" evidence="7">
    <location>
        <begin position="7"/>
        <end position="108"/>
    </location>
</feature>
<dbReference type="Pfam" id="PF02771">
    <property type="entry name" value="Acyl-CoA_dh_N"/>
    <property type="match status" value="1"/>
</dbReference>
<dbReference type="SUPFAM" id="SSF56645">
    <property type="entry name" value="Acyl-CoA dehydrogenase NM domain-like"/>
    <property type="match status" value="1"/>
</dbReference>
<evidence type="ECO:0000256" key="1">
    <source>
        <dbReference type="ARBA" id="ARBA00001974"/>
    </source>
</evidence>
<dbReference type="InterPro" id="IPR046373">
    <property type="entry name" value="Acyl-CoA_Oxase/DH_mid-dom_sf"/>
</dbReference>
<dbReference type="RefSeq" id="WP_405444601.1">
    <property type="nucleotide sequence ID" value="NZ_CP108164.1"/>
</dbReference>
<dbReference type="InterPro" id="IPR009100">
    <property type="entry name" value="AcylCoA_DH/oxidase_NM_dom_sf"/>
</dbReference>
<dbReference type="InterPro" id="IPR037069">
    <property type="entry name" value="AcylCoA_DH/ox_N_sf"/>
</dbReference>
<comment type="cofactor">
    <cofactor evidence="1">
        <name>FAD</name>
        <dbReference type="ChEBI" id="CHEBI:57692"/>
    </cofactor>
</comment>
<evidence type="ECO:0000256" key="3">
    <source>
        <dbReference type="ARBA" id="ARBA00022630"/>
    </source>
</evidence>
<evidence type="ECO:0000256" key="5">
    <source>
        <dbReference type="ARBA" id="ARBA00023002"/>
    </source>
</evidence>
<dbReference type="InterPro" id="IPR009075">
    <property type="entry name" value="AcylCo_DH/oxidase_C"/>
</dbReference>
<protein>
    <submittedName>
        <fullName evidence="8">Acyl-CoA/acyl-ACP dehydrogenase</fullName>
    </submittedName>
</protein>
<evidence type="ECO:0000256" key="4">
    <source>
        <dbReference type="ARBA" id="ARBA00022827"/>
    </source>
</evidence>
<dbReference type="Proteomes" id="UP001622557">
    <property type="component" value="Chromosome"/>
</dbReference>
<keyword evidence="3" id="KW-0285">Flavoprotein</keyword>
<evidence type="ECO:0000259" key="6">
    <source>
        <dbReference type="Pfam" id="PF00441"/>
    </source>
</evidence>
<reference evidence="8 9" key="1">
    <citation type="submission" date="2022-10" db="EMBL/GenBank/DDBJ databases">
        <title>The complete genomes of actinobacterial strains from the NBC collection.</title>
        <authorList>
            <person name="Joergensen T.S."/>
            <person name="Alvarez Arevalo M."/>
            <person name="Sterndorff E.B."/>
            <person name="Faurdal D."/>
            <person name="Vuksanovic O."/>
            <person name="Mourched A.-S."/>
            <person name="Charusanti P."/>
            <person name="Shaw S."/>
            <person name="Blin K."/>
            <person name="Weber T."/>
        </authorList>
    </citation>
    <scope>NUCLEOTIDE SEQUENCE [LARGE SCALE GENOMIC DNA]</scope>
    <source>
        <strain evidence="8 9">NBC_00156</strain>
    </source>
</reference>
<keyword evidence="4" id="KW-0274">FAD</keyword>
<dbReference type="Gene3D" id="1.10.540.10">
    <property type="entry name" value="Acyl-CoA dehydrogenase/oxidase, N-terminal domain"/>
    <property type="match status" value="1"/>
</dbReference>
<name>A0ABZ1KE54_STRAH</name>
<dbReference type="GeneID" id="97278943"/>
<dbReference type="InterPro" id="IPR013786">
    <property type="entry name" value="AcylCoA_DH/ox_N"/>
</dbReference>